<dbReference type="PANTHER" id="PTHR43289">
    <property type="entry name" value="MITOGEN-ACTIVATED PROTEIN KINASE KINASE KINASE 20-RELATED"/>
    <property type="match status" value="1"/>
</dbReference>
<dbReference type="Pfam" id="PF13424">
    <property type="entry name" value="TPR_12"/>
    <property type="match status" value="2"/>
</dbReference>
<feature type="domain" description="Protein kinase" evidence="7">
    <location>
        <begin position="97"/>
        <end position="386"/>
    </location>
</feature>
<dbReference type="GO" id="GO:0004674">
    <property type="term" value="F:protein serine/threonine kinase activity"/>
    <property type="evidence" value="ECO:0007669"/>
    <property type="project" value="UniProtKB-EC"/>
</dbReference>
<evidence type="ECO:0000256" key="2">
    <source>
        <dbReference type="ARBA" id="ARBA00022741"/>
    </source>
</evidence>
<evidence type="ECO:0000259" key="7">
    <source>
        <dbReference type="PROSITE" id="PS50011"/>
    </source>
</evidence>
<dbReference type="Proteomes" id="UP001364472">
    <property type="component" value="Unassembled WGS sequence"/>
</dbReference>
<dbReference type="InterPro" id="IPR000719">
    <property type="entry name" value="Prot_kinase_dom"/>
</dbReference>
<keyword evidence="3 8" id="KW-0418">Kinase</keyword>
<keyword evidence="2 5" id="KW-0547">Nucleotide-binding</keyword>
<dbReference type="InterPro" id="IPR011009">
    <property type="entry name" value="Kinase-like_dom_sf"/>
</dbReference>
<dbReference type="Gene3D" id="1.25.40.10">
    <property type="entry name" value="Tetratricopeptide repeat domain"/>
    <property type="match status" value="2"/>
</dbReference>
<dbReference type="SMART" id="SM00028">
    <property type="entry name" value="TPR"/>
    <property type="match status" value="3"/>
</dbReference>
<feature type="coiled-coil region" evidence="6">
    <location>
        <begin position="441"/>
        <end position="468"/>
    </location>
</feature>
<dbReference type="EC" id="2.7.11.1" evidence="8"/>
<dbReference type="AlphaFoldDB" id="A0AAW9R313"/>
<dbReference type="InterPro" id="IPR019734">
    <property type="entry name" value="TPR_rpt"/>
</dbReference>
<evidence type="ECO:0000313" key="9">
    <source>
        <dbReference type="Proteomes" id="UP001364472"/>
    </source>
</evidence>
<feature type="binding site" evidence="5">
    <location>
        <position position="128"/>
    </location>
    <ligand>
        <name>ATP</name>
        <dbReference type="ChEBI" id="CHEBI:30616"/>
    </ligand>
</feature>
<keyword evidence="1 8" id="KW-0808">Transferase</keyword>
<evidence type="ECO:0000256" key="4">
    <source>
        <dbReference type="ARBA" id="ARBA00022840"/>
    </source>
</evidence>
<reference evidence="8 9" key="1">
    <citation type="journal article" date="2016" name="Antonie Van Leeuwenhoek">
        <title>Denitratimonas tolerans gen. nov., sp. nov., a denitrifying bacterium isolated from a bioreactor for tannery wastewater treatment.</title>
        <authorList>
            <person name="Han S.I."/>
            <person name="Kim J.O."/>
            <person name="Lee Y.R."/>
            <person name="Ekpeghere K.I."/>
            <person name="Koh S.C."/>
            <person name="Whang K.S."/>
        </authorList>
    </citation>
    <scope>NUCLEOTIDE SEQUENCE [LARGE SCALE GENOMIC DNA]</scope>
    <source>
        <strain evidence="8 9">KACC 17565</strain>
    </source>
</reference>
<gene>
    <name evidence="8" type="ORF">WB794_05420</name>
</gene>
<evidence type="ECO:0000256" key="5">
    <source>
        <dbReference type="PROSITE-ProRule" id="PRU10141"/>
    </source>
</evidence>
<evidence type="ECO:0000313" key="8">
    <source>
        <dbReference type="EMBL" id="MEJ1249110.1"/>
    </source>
</evidence>
<dbReference type="InterPro" id="IPR011990">
    <property type="entry name" value="TPR-like_helical_dom_sf"/>
</dbReference>
<evidence type="ECO:0000256" key="3">
    <source>
        <dbReference type="ARBA" id="ARBA00022777"/>
    </source>
</evidence>
<dbReference type="RefSeq" id="WP_337334827.1">
    <property type="nucleotide sequence ID" value="NZ_JBBDHC010000006.1"/>
</dbReference>
<dbReference type="Gene3D" id="1.10.510.10">
    <property type="entry name" value="Transferase(Phosphotransferase) domain 1"/>
    <property type="match status" value="1"/>
</dbReference>
<organism evidence="8 9">
    <name type="scientific">Denitratimonas tolerans</name>
    <dbReference type="NCBI Taxonomy" id="1338420"/>
    <lineage>
        <taxon>Bacteria</taxon>
        <taxon>Pseudomonadati</taxon>
        <taxon>Pseudomonadota</taxon>
        <taxon>Gammaproteobacteria</taxon>
        <taxon>Lysobacterales</taxon>
        <taxon>Lysobacteraceae</taxon>
        <taxon>Denitratimonas</taxon>
    </lineage>
</organism>
<proteinExistence type="predicted"/>
<dbReference type="PROSITE" id="PS00108">
    <property type="entry name" value="PROTEIN_KINASE_ST"/>
    <property type="match status" value="1"/>
</dbReference>
<accession>A0AAW9R313</accession>
<evidence type="ECO:0000256" key="1">
    <source>
        <dbReference type="ARBA" id="ARBA00022679"/>
    </source>
</evidence>
<comment type="caution">
    <text evidence="8">The sequence shown here is derived from an EMBL/GenBank/DDBJ whole genome shotgun (WGS) entry which is preliminary data.</text>
</comment>
<dbReference type="InterPro" id="IPR008271">
    <property type="entry name" value="Ser/Thr_kinase_AS"/>
</dbReference>
<dbReference type="CDD" id="cd14014">
    <property type="entry name" value="STKc_PknB_like"/>
    <property type="match status" value="1"/>
</dbReference>
<evidence type="ECO:0000256" key="6">
    <source>
        <dbReference type="SAM" id="Coils"/>
    </source>
</evidence>
<dbReference type="EMBL" id="JBBDHC010000006">
    <property type="protein sequence ID" value="MEJ1249110.1"/>
    <property type="molecule type" value="Genomic_DNA"/>
</dbReference>
<keyword evidence="9" id="KW-1185">Reference proteome</keyword>
<dbReference type="PROSITE" id="PS00107">
    <property type="entry name" value="PROTEIN_KINASE_ATP"/>
    <property type="match status" value="1"/>
</dbReference>
<dbReference type="Pfam" id="PF00069">
    <property type="entry name" value="Pkinase"/>
    <property type="match status" value="1"/>
</dbReference>
<dbReference type="PROSITE" id="PS50011">
    <property type="entry name" value="PROTEIN_KINASE_DOM"/>
    <property type="match status" value="1"/>
</dbReference>
<name>A0AAW9R313_9GAMM</name>
<dbReference type="SUPFAM" id="SSF56112">
    <property type="entry name" value="Protein kinase-like (PK-like)"/>
    <property type="match status" value="1"/>
</dbReference>
<dbReference type="PANTHER" id="PTHR43289:SF34">
    <property type="entry name" value="SERINE_THREONINE-PROTEIN KINASE YBDM-RELATED"/>
    <property type="match status" value="1"/>
</dbReference>
<sequence>MPPPGDAAHWHRLSAALDELLDLDTAEQGERLDDIARADPAFAGELRALLNAESGEGLFERGLGALAHEALEQSASASKGGTSNAASEQDAVTIGHWRLIEPLGRGGMGEVFLAQRHDGDFTQRAALKRLKRGMDSEDILQRFLQERRILASLAHPNIARLLDGGMDGEGRPYIVMEHVEGTPITDWAREHGLSLRERLTLLRKVCDAVAYAQSRLVVHRDLKPSNILVDAQGEPHLLDFGIAKLLDDAPDAHHTRTGLRALSPAYAAPEQIHGEAISTATDVHALGVVLYEMLAGQLPYRRERGLTTGVGAGGEYASLVRPSQALRQLEPTQLTQRWGEGAPEPARLARLVAGDLDRIVLAALRPEPERRYASAAALGADLGLYLDGRPINARPDTSGYRIRKFVLRHRLGAAATALALIALVASFGTALWQARIARDQAHEANRQRALAEQHLARAEAQARRAEETKRFVVSLLKAGNPELSRSGAQTSAVDLIRDAALRVDALTDAPDTQAELQVAIGHGLISLGAADEGRTRLDAGIAQLRTLGEAAWPALADGLHYSAMHDTATGRLAAAMADSKEALAIFDRIGPRADLALGRIATLTTLAKNVQFSGDLPASQALYERILAERETLLGPDDPRLAVDWNNLGATAIRRDRYAEAEHAYAQASRLLALDPQAPESRQAWLHLGRANALFGLGRFDEADATGLAALDIAERTLPADHPISASIRTMLALLYRHAGRLDEAAAMAERARATFAATNASQLGWTEAQLGLTLLAQGRDAEALDVLVAAEDHFASRRNREEADYFQVRAALAFARLRRGDADALSMLDESLDELIGRHPHPSNALAETLTLRAEAAALLGHDDVAQWRERELEMLTALLGPEHPRRLAAKQRSNSAGLS</sequence>
<protein>
    <submittedName>
        <fullName evidence="8">Serine/threonine-protein kinase</fullName>
        <ecNumber evidence="8">2.7.11.1</ecNumber>
    </submittedName>
</protein>
<dbReference type="InterPro" id="IPR017441">
    <property type="entry name" value="Protein_kinase_ATP_BS"/>
</dbReference>
<keyword evidence="6" id="KW-0175">Coiled coil</keyword>
<dbReference type="SMART" id="SM00220">
    <property type="entry name" value="S_TKc"/>
    <property type="match status" value="1"/>
</dbReference>
<dbReference type="SUPFAM" id="SSF48452">
    <property type="entry name" value="TPR-like"/>
    <property type="match status" value="2"/>
</dbReference>
<dbReference type="GO" id="GO:0005524">
    <property type="term" value="F:ATP binding"/>
    <property type="evidence" value="ECO:0007669"/>
    <property type="project" value="UniProtKB-UniRule"/>
</dbReference>
<keyword evidence="4 5" id="KW-0067">ATP-binding</keyword>
<dbReference type="Gene3D" id="3.30.200.20">
    <property type="entry name" value="Phosphorylase Kinase, domain 1"/>
    <property type="match status" value="1"/>
</dbReference>